<evidence type="ECO:0000313" key="2">
    <source>
        <dbReference type="Proteomes" id="UP000054248"/>
    </source>
</evidence>
<gene>
    <name evidence="1" type="ORF">M407DRAFT_26524</name>
</gene>
<dbReference type="EMBL" id="KN823069">
    <property type="protein sequence ID" value="KIO24088.1"/>
    <property type="molecule type" value="Genomic_DNA"/>
</dbReference>
<dbReference type="SUPFAM" id="SSF51905">
    <property type="entry name" value="FAD/NAD(P)-binding domain"/>
    <property type="match status" value="1"/>
</dbReference>
<evidence type="ECO:0008006" key="3">
    <source>
        <dbReference type="Google" id="ProtNLM"/>
    </source>
</evidence>
<accession>A0A0C3KRL9</accession>
<dbReference type="OrthoDB" id="10051892at2759"/>
<dbReference type="AlphaFoldDB" id="A0A0C3KRL9"/>
<evidence type="ECO:0000313" key="1">
    <source>
        <dbReference type="EMBL" id="KIO24088.1"/>
    </source>
</evidence>
<protein>
    <recommendedName>
        <fullName evidence="3">FAD-binding domain-containing protein</fullName>
    </recommendedName>
</protein>
<organism evidence="1 2">
    <name type="scientific">Tulasnella calospora MUT 4182</name>
    <dbReference type="NCBI Taxonomy" id="1051891"/>
    <lineage>
        <taxon>Eukaryota</taxon>
        <taxon>Fungi</taxon>
        <taxon>Dikarya</taxon>
        <taxon>Basidiomycota</taxon>
        <taxon>Agaricomycotina</taxon>
        <taxon>Agaricomycetes</taxon>
        <taxon>Cantharellales</taxon>
        <taxon>Tulasnellaceae</taxon>
        <taxon>Tulasnella</taxon>
    </lineage>
</organism>
<sequence>MHLVVTIVLHTFCRRRPIHLSISGLLAARVCSDHFSEVVVVEPEALFDSNGEVLPMDVRRKRILQYTALHGFQPVNLQVVRALYPTFDEEVKALGARVQKTEYNTHVAGVQIPSPEVYISRAAYETVVRKLTKQSCSNIKFLNGMVLGVKPSAYDPSKIGSVQVRLNGSENAAQTLNVPAALLVDCTGHTLSAGPKWLERAGFGVPLDGEQLGPDQLHIRDIRQSYDPKMHYTSHSFRVRPEVQELLPIPGGYKRAGFLYSYFSDPRMDNKTVLLTWSDPDKLSLAIGGWDLQERPKTVEDLKHFLRNLNGVEPVPKWIFDTLDLVADDEVPDWAVDVRVPPLSYNRYDLAVNLPTNFAAIGDSVMRVNPSFGQGCAKAALGAATLDSVLRKILLKQKQPCSDDEELDGWLPSSFGPEFWNSHTARTASIWYSTKAMDYSYASTIPVRGEDLSYGTFGRWYRDQLIELCTRDKQVAEIAWRANMFVGCPTDTFSPSVLAKVAKAWVQREVPCFVRSRWANVKKQFVSEL</sequence>
<dbReference type="Proteomes" id="UP000054248">
    <property type="component" value="Unassembled WGS sequence"/>
</dbReference>
<reference evidence="1 2" key="1">
    <citation type="submission" date="2014-04" db="EMBL/GenBank/DDBJ databases">
        <authorList>
            <consortium name="DOE Joint Genome Institute"/>
            <person name="Kuo A."/>
            <person name="Girlanda M."/>
            <person name="Perotto S."/>
            <person name="Kohler A."/>
            <person name="Nagy L.G."/>
            <person name="Floudas D."/>
            <person name="Copeland A."/>
            <person name="Barry K.W."/>
            <person name="Cichocki N."/>
            <person name="Veneault-Fourrey C."/>
            <person name="LaButti K."/>
            <person name="Lindquist E.A."/>
            <person name="Lipzen A."/>
            <person name="Lundell T."/>
            <person name="Morin E."/>
            <person name="Murat C."/>
            <person name="Sun H."/>
            <person name="Tunlid A."/>
            <person name="Henrissat B."/>
            <person name="Grigoriev I.V."/>
            <person name="Hibbett D.S."/>
            <person name="Martin F."/>
            <person name="Nordberg H.P."/>
            <person name="Cantor M.N."/>
            <person name="Hua S.X."/>
        </authorList>
    </citation>
    <scope>NUCLEOTIDE SEQUENCE [LARGE SCALE GENOMIC DNA]</scope>
    <source>
        <strain evidence="1 2">MUT 4182</strain>
    </source>
</reference>
<dbReference type="InterPro" id="IPR036188">
    <property type="entry name" value="FAD/NAD-bd_sf"/>
</dbReference>
<proteinExistence type="predicted"/>
<dbReference type="HOGENOM" id="CLU_025587_1_0_1"/>
<name>A0A0C3KRL9_9AGAM</name>
<keyword evidence="2" id="KW-1185">Reference proteome</keyword>
<reference evidence="2" key="2">
    <citation type="submission" date="2015-01" db="EMBL/GenBank/DDBJ databases">
        <title>Evolutionary Origins and Diversification of the Mycorrhizal Mutualists.</title>
        <authorList>
            <consortium name="DOE Joint Genome Institute"/>
            <consortium name="Mycorrhizal Genomics Consortium"/>
            <person name="Kohler A."/>
            <person name="Kuo A."/>
            <person name="Nagy L.G."/>
            <person name="Floudas D."/>
            <person name="Copeland A."/>
            <person name="Barry K.W."/>
            <person name="Cichocki N."/>
            <person name="Veneault-Fourrey C."/>
            <person name="LaButti K."/>
            <person name="Lindquist E.A."/>
            <person name="Lipzen A."/>
            <person name="Lundell T."/>
            <person name="Morin E."/>
            <person name="Murat C."/>
            <person name="Riley R."/>
            <person name="Ohm R."/>
            <person name="Sun H."/>
            <person name="Tunlid A."/>
            <person name="Henrissat B."/>
            <person name="Grigoriev I.V."/>
            <person name="Hibbett D.S."/>
            <person name="Martin F."/>
        </authorList>
    </citation>
    <scope>NUCLEOTIDE SEQUENCE [LARGE SCALE GENOMIC DNA]</scope>
    <source>
        <strain evidence="2">MUT 4182</strain>
    </source>
</reference>